<dbReference type="InterPro" id="IPR018490">
    <property type="entry name" value="cNMP-bd_dom_sf"/>
</dbReference>
<feature type="domain" description="Cyclic nucleotide-binding" evidence="4">
    <location>
        <begin position="22"/>
        <end position="112"/>
    </location>
</feature>
<evidence type="ECO:0000313" key="7">
    <source>
        <dbReference type="EMBL" id="VFB02587.1"/>
    </source>
</evidence>
<dbReference type="CDD" id="cd00092">
    <property type="entry name" value="HTH_CRP"/>
    <property type="match status" value="1"/>
</dbReference>
<dbReference type="EMBL" id="LR215974">
    <property type="protein sequence ID" value="VFB02587.1"/>
    <property type="molecule type" value="Genomic_DNA"/>
</dbReference>
<keyword evidence="3" id="KW-0804">Transcription</keyword>
<dbReference type="GO" id="GO:0005829">
    <property type="term" value="C:cytosol"/>
    <property type="evidence" value="ECO:0007669"/>
    <property type="project" value="TreeGrafter"/>
</dbReference>
<evidence type="ECO:0000259" key="5">
    <source>
        <dbReference type="PROSITE" id="PS51063"/>
    </source>
</evidence>
<dbReference type="EMBL" id="FNHD01000008">
    <property type="protein sequence ID" value="SDL90039.1"/>
    <property type="molecule type" value="Genomic_DNA"/>
</dbReference>
<evidence type="ECO:0000256" key="3">
    <source>
        <dbReference type="ARBA" id="ARBA00023163"/>
    </source>
</evidence>
<keyword evidence="1" id="KW-0805">Transcription regulation</keyword>
<dbReference type="STRING" id="1141221.SAMN05216273_10883"/>
<proteinExistence type="predicted"/>
<dbReference type="GO" id="GO:0003677">
    <property type="term" value="F:DNA binding"/>
    <property type="evidence" value="ECO:0007669"/>
    <property type="project" value="UniProtKB-KW"/>
</dbReference>
<accession>A0A4U8W8L1</accession>
<evidence type="ECO:0000256" key="1">
    <source>
        <dbReference type="ARBA" id="ARBA00023015"/>
    </source>
</evidence>
<accession>A0A1G9NUG5</accession>
<dbReference type="Proteomes" id="UP000199242">
    <property type="component" value="Unassembled WGS sequence"/>
</dbReference>
<name>A0A1G9NUG5_9FLAO</name>
<evidence type="ECO:0000259" key="4">
    <source>
        <dbReference type="PROSITE" id="PS50042"/>
    </source>
</evidence>
<dbReference type="Pfam" id="PF00027">
    <property type="entry name" value="cNMP_binding"/>
    <property type="match status" value="1"/>
</dbReference>
<evidence type="ECO:0000256" key="2">
    <source>
        <dbReference type="ARBA" id="ARBA00023125"/>
    </source>
</evidence>
<dbReference type="SUPFAM" id="SSF46785">
    <property type="entry name" value="Winged helix' DNA-binding domain"/>
    <property type="match status" value="1"/>
</dbReference>
<sequence length="204" mass="23777">MKTISCMKIDNQLLGAYSAEVRKYDEKEIIFSEGDFPSYYYQITEGAIKINNYNEDGKEFIHNILGKDQSFGDPLLFMDKTYPMNASALKPSTVIRLPRKNFINLIKENPQISLDMNACLSHRLYYKMIMMQSMASQNPSARIIGLFDYLKSYSDCDDHHSFQILMTRQQIADLTGLRVETIIRTIKKMESEGFIKIKDRKIYY</sequence>
<reference evidence="6 8" key="1">
    <citation type="submission" date="2016-10" db="EMBL/GenBank/DDBJ databases">
        <authorList>
            <person name="Varghese N."/>
            <person name="Submissions S."/>
        </authorList>
    </citation>
    <scope>NUCLEOTIDE SEQUENCE [LARGE SCALE GENOMIC DNA]</scope>
    <source>
        <strain evidence="6 8">CGMCC 1.10941</strain>
    </source>
</reference>
<dbReference type="InterPro" id="IPR012318">
    <property type="entry name" value="HTH_CRP"/>
</dbReference>
<evidence type="ECO:0000313" key="9">
    <source>
        <dbReference type="Proteomes" id="UP000290013"/>
    </source>
</evidence>
<dbReference type="PANTHER" id="PTHR24567">
    <property type="entry name" value="CRP FAMILY TRANSCRIPTIONAL REGULATORY PROTEIN"/>
    <property type="match status" value="1"/>
</dbReference>
<dbReference type="PANTHER" id="PTHR24567:SF28">
    <property type="entry name" value="LISTERIOLYSIN REGULATORY PROTEIN"/>
    <property type="match status" value="1"/>
</dbReference>
<protein>
    <submittedName>
        <fullName evidence="7">Nitrogen-responsive regulatory protein</fullName>
    </submittedName>
    <submittedName>
        <fullName evidence="6">cAMP-binding domain of CRP or a regulatory subunit of cAMP-dependent protein kinases</fullName>
    </submittedName>
</protein>
<dbReference type="PROSITE" id="PS50042">
    <property type="entry name" value="CNMP_BINDING_3"/>
    <property type="match status" value="1"/>
</dbReference>
<feature type="domain" description="HTH crp-type" evidence="5">
    <location>
        <begin position="137"/>
        <end position="204"/>
    </location>
</feature>
<dbReference type="SUPFAM" id="SSF51206">
    <property type="entry name" value="cAMP-binding domain-like"/>
    <property type="match status" value="1"/>
</dbReference>
<dbReference type="GO" id="GO:0003700">
    <property type="term" value="F:DNA-binding transcription factor activity"/>
    <property type="evidence" value="ECO:0007669"/>
    <property type="project" value="TreeGrafter"/>
</dbReference>
<dbReference type="SMART" id="SM00100">
    <property type="entry name" value="cNMP"/>
    <property type="match status" value="1"/>
</dbReference>
<dbReference type="CDD" id="cd00038">
    <property type="entry name" value="CAP_ED"/>
    <property type="match status" value="1"/>
</dbReference>
<keyword evidence="2" id="KW-0238">DNA-binding</keyword>
<evidence type="ECO:0000313" key="8">
    <source>
        <dbReference type="Proteomes" id="UP000199242"/>
    </source>
</evidence>
<dbReference type="InterPro" id="IPR050397">
    <property type="entry name" value="Env_Response_Regulators"/>
</dbReference>
<evidence type="ECO:0000313" key="6">
    <source>
        <dbReference type="EMBL" id="SDL90039.1"/>
    </source>
</evidence>
<dbReference type="Gene3D" id="2.60.120.10">
    <property type="entry name" value="Jelly Rolls"/>
    <property type="match status" value="1"/>
</dbReference>
<dbReference type="Proteomes" id="UP000290013">
    <property type="component" value="Chromosome"/>
</dbReference>
<keyword evidence="8" id="KW-1185">Reference proteome</keyword>
<dbReference type="RefSeq" id="WP_228400612.1">
    <property type="nucleotide sequence ID" value="NZ_FNHD01000008.1"/>
</dbReference>
<dbReference type="InterPro" id="IPR000595">
    <property type="entry name" value="cNMP-bd_dom"/>
</dbReference>
<dbReference type="AlphaFoldDB" id="A0A1G9NUG5"/>
<organism evidence="7 9">
    <name type="scientific">Chryseobacterium taihuense</name>
    <dbReference type="NCBI Taxonomy" id="1141221"/>
    <lineage>
        <taxon>Bacteria</taxon>
        <taxon>Pseudomonadati</taxon>
        <taxon>Bacteroidota</taxon>
        <taxon>Flavobacteriia</taxon>
        <taxon>Flavobacteriales</taxon>
        <taxon>Weeksellaceae</taxon>
        <taxon>Chryseobacterium group</taxon>
        <taxon>Chryseobacterium</taxon>
    </lineage>
</organism>
<dbReference type="PRINTS" id="PR00034">
    <property type="entry name" value="HTHCRP"/>
</dbReference>
<dbReference type="Pfam" id="PF13545">
    <property type="entry name" value="HTH_Crp_2"/>
    <property type="match status" value="1"/>
</dbReference>
<dbReference type="InterPro" id="IPR014710">
    <property type="entry name" value="RmlC-like_jellyroll"/>
</dbReference>
<reference evidence="7 9" key="2">
    <citation type="submission" date="2019-02" db="EMBL/GenBank/DDBJ databases">
        <authorList>
            <consortium name="Pathogen Informatics"/>
        </authorList>
    </citation>
    <scope>NUCLEOTIDE SEQUENCE [LARGE SCALE GENOMIC DNA]</scope>
    <source>
        <strain evidence="7 9">3012STDY6944375</strain>
    </source>
</reference>
<dbReference type="PROSITE" id="PS51063">
    <property type="entry name" value="HTH_CRP_2"/>
    <property type="match status" value="1"/>
</dbReference>
<gene>
    <name evidence="7" type="primary">ntcA_2</name>
    <name evidence="7" type="ORF">NCTC12078_00564</name>
    <name evidence="6" type="ORF">SAMN05216273_10883</name>
</gene>
<dbReference type="KEGG" id="ctai:NCTC12078_00564"/>
<dbReference type="SMART" id="SM00419">
    <property type="entry name" value="HTH_CRP"/>
    <property type="match status" value="1"/>
</dbReference>
<dbReference type="InterPro" id="IPR036390">
    <property type="entry name" value="WH_DNA-bd_sf"/>
</dbReference>